<reference evidence="1" key="1">
    <citation type="journal article" date="2013" name="Int. J. Syst. Evol. Microbiol.">
        <title>Aestuariibaculum suncheonense gen. nov., sp. nov., a marine bacterium of the family Flavobacteriaceae isolated from a tidal flat and emended descriptions of the genera Gaetbulibacter and Tamlana.</title>
        <authorList>
            <person name="Jeong S.H."/>
            <person name="Park M.S."/>
            <person name="Jin H.M."/>
            <person name="Lee K."/>
            <person name="Park W."/>
            <person name="Jeon C.O."/>
        </authorList>
    </citation>
    <scope>NUCLEOTIDE SEQUENCE</scope>
    <source>
        <strain evidence="1">SC17</strain>
    </source>
</reference>
<dbReference type="EMBL" id="JACVXC010000001">
    <property type="protein sequence ID" value="MBD0834457.1"/>
    <property type="molecule type" value="Genomic_DNA"/>
</dbReference>
<evidence type="ECO:0000313" key="1">
    <source>
        <dbReference type="EMBL" id="MBD0834457.1"/>
    </source>
</evidence>
<proteinExistence type="predicted"/>
<accession>A0A8J6Q4W5</accession>
<dbReference type="Pfam" id="PF13481">
    <property type="entry name" value="AAA_25"/>
    <property type="match status" value="1"/>
</dbReference>
<evidence type="ECO:0000313" key="2">
    <source>
        <dbReference type="Proteomes" id="UP000602057"/>
    </source>
</evidence>
<keyword evidence="2" id="KW-1185">Reference proteome</keyword>
<name>A0A8J6Q4W5_9FLAO</name>
<sequence>MKVPPDIEKKLKRAKALKISLDEILQPPQHAIEQINSTSGDYSPIATLGNFSLVTGKAKSRKSFYMGIAVSAASSNELILGRYKGTLPEEKRDVLYFDTEQGKYHVQQSSKRISRITQKAKIKNLYVYYLRALEPKERLEIIEAVIYANNKIGFVVIDGIRDLVTSINDEEQATMIASKLLKWTEERNIHISVVLHQNKGNEYARGHLGTELINKAELVLSVTKQNGNEAISIVKAEYSRDIEPGLFAFTIVDGLPTAVDDFVENTPISNRKTKLADIKTEDKLKLLRDVFSVTKDFRYKELVNQIKESYRKLFKVHVGDNQIKEFITECNSRNWINQEKPKSKYTLTSSLESP</sequence>
<reference evidence="1" key="2">
    <citation type="submission" date="2020-09" db="EMBL/GenBank/DDBJ databases">
        <authorList>
            <person name="Wu Z."/>
        </authorList>
    </citation>
    <scope>NUCLEOTIDE SEQUENCE</scope>
    <source>
        <strain evidence="1">SC17</strain>
    </source>
</reference>
<gene>
    <name evidence="1" type="ORF">ICJ84_03290</name>
</gene>
<dbReference type="AlphaFoldDB" id="A0A8J6Q4W5"/>
<dbReference type="Proteomes" id="UP000602057">
    <property type="component" value="Unassembled WGS sequence"/>
</dbReference>
<protein>
    <submittedName>
        <fullName evidence="1">AAA family ATPase</fullName>
    </submittedName>
</protein>
<dbReference type="RefSeq" id="WP_188214928.1">
    <property type="nucleotide sequence ID" value="NZ_BAABGH010000004.1"/>
</dbReference>
<dbReference type="Gene3D" id="3.40.50.300">
    <property type="entry name" value="P-loop containing nucleotide triphosphate hydrolases"/>
    <property type="match status" value="1"/>
</dbReference>
<organism evidence="1 2">
    <name type="scientific">Aestuariibaculum suncheonense</name>
    <dbReference type="NCBI Taxonomy" id="1028745"/>
    <lineage>
        <taxon>Bacteria</taxon>
        <taxon>Pseudomonadati</taxon>
        <taxon>Bacteroidota</taxon>
        <taxon>Flavobacteriia</taxon>
        <taxon>Flavobacteriales</taxon>
        <taxon>Flavobacteriaceae</taxon>
    </lineage>
</organism>
<dbReference type="InterPro" id="IPR027417">
    <property type="entry name" value="P-loop_NTPase"/>
</dbReference>
<comment type="caution">
    <text evidence="1">The sequence shown here is derived from an EMBL/GenBank/DDBJ whole genome shotgun (WGS) entry which is preliminary data.</text>
</comment>
<dbReference type="SUPFAM" id="SSF52540">
    <property type="entry name" value="P-loop containing nucleoside triphosphate hydrolases"/>
    <property type="match status" value="1"/>
</dbReference>